<evidence type="ECO:0000313" key="1">
    <source>
        <dbReference type="EMBL" id="MCE5167696.1"/>
    </source>
</evidence>
<feature type="non-terminal residue" evidence="1">
    <location>
        <position position="1"/>
    </location>
</feature>
<protein>
    <submittedName>
        <fullName evidence="1">Uncharacterized protein</fullName>
    </submittedName>
</protein>
<reference evidence="1 2" key="1">
    <citation type="journal article" date="2021" name="BMC Genomics">
        <title>Datura genome reveals duplications of psychoactive alkaloid biosynthetic genes and high mutation rate following tissue culture.</title>
        <authorList>
            <person name="Rajewski A."/>
            <person name="Carter-House D."/>
            <person name="Stajich J."/>
            <person name="Litt A."/>
        </authorList>
    </citation>
    <scope>NUCLEOTIDE SEQUENCE [LARGE SCALE GENOMIC DNA]</scope>
    <source>
        <strain evidence="1">AR-01</strain>
    </source>
</reference>
<comment type="caution">
    <text evidence="1">The sequence shown here is derived from an EMBL/GenBank/DDBJ whole genome shotgun (WGS) entry which is preliminary data.</text>
</comment>
<name>A0ABS8Y7Q2_DATST</name>
<accession>A0ABS8Y7Q2</accession>
<sequence length="124" mass="13546">IVRHNIPRNQGRNKLPPPNLVYVLVHGHSPELPDSRPPAARCALGTGCLKHQTHSEATGKDAMKQSRHGSDTICYRGGVPARSAALYDASPLRSPFLAGTIYWFRPASGSSGERLQFPSSLYRD</sequence>
<evidence type="ECO:0000313" key="2">
    <source>
        <dbReference type="Proteomes" id="UP000823775"/>
    </source>
</evidence>
<dbReference type="Proteomes" id="UP000823775">
    <property type="component" value="Unassembled WGS sequence"/>
</dbReference>
<organism evidence="1 2">
    <name type="scientific">Datura stramonium</name>
    <name type="common">Jimsonweed</name>
    <name type="synonym">Common thornapple</name>
    <dbReference type="NCBI Taxonomy" id="4076"/>
    <lineage>
        <taxon>Eukaryota</taxon>
        <taxon>Viridiplantae</taxon>
        <taxon>Streptophyta</taxon>
        <taxon>Embryophyta</taxon>
        <taxon>Tracheophyta</taxon>
        <taxon>Spermatophyta</taxon>
        <taxon>Magnoliopsida</taxon>
        <taxon>eudicotyledons</taxon>
        <taxon>Gunneridae</taxon>
        <taxon>Pentapetalae</taxon>
        <taxon>asterids</taxon>
        <taxon>lamiids</taxon>
        <taxon>Solanales</taxon>
        <taxon>Solanaceae</taxon>
        <taxon>Solanoideae</taxon>
        <taxon>Datureae</taxon>
        <taxon>Datura</taxon>
    </lineage>
</organism>
<feature type="non-terminal residue" evidence="1">
    <location>
        <position position="124"/>
    </location>
</feature>
<dbReference type="EMBL" id="JACEIK010213708">
    <property type="protein sequence ID" value="MCE5167696.1"/>
    <property type="molecule type" value="Genomic_DNA"/>
</dbReference>
<proteinExistence type="predicted"/>
<keyword evidence="2" id="KW-1185">Reference proteome</keyword>
<gene>
    <name evidence="1" type="ORF">HAX54_017270</name>
</gene>